<sequence length="142" mass="15908">MTRALKISHIIPQRSIYSYIHKRTMSSTPSLPKFIVWAPDYTDEGALQRRLAVRPTHLENIKKLVSQGTLRLGGGFMTPESVDAAAADKKFLGSCIIFEGENIDVVRKLVEEDIYYKTNVWDKEKLVILPIALATALPPVPS</sequence>
<protein>
    <recommendedName>
        <fullName evidence="1">YCII-related domain-containing protein</fullName>
    </recommendedName>
</protein>
<dbReference type="SUPFAM" id="SSF54909">
    <property type="entry name" value="Dimeric alpha+beta barrel"/>
    <property type="match status" value="1"/>
</dbReference>
<dbReference type="RefSeq" id="XP_041190663.1">
    <property type="nucleotide sequence ID" value="XM_041336254.1"/>
</dbReference>
<dbReference type="InterPro" id="IPR011008">
    <property type="entry name" value="Dimeric_a/b-barrel"/>
</dbReference>
<evidence type="ECO:0000313" key="3">
    <source>
        <dbReference type="Proteomes" id="UP000807769"/>
    </source>
</evidence>
<dbReference type="InterPro" id="IPR051807">
    <property type="entry name" value="Sec-metab_biosynth-assoc"/>
</dbReference>
<dbReference type="Pfam" id="PF03795">
    <property type="entry name" value="YCII"/>
    <property type="match status" value="1"/>
</dbReference>
<feature type="domain" description="YCII-related" evidence="1">
    <location>
        <begin position="41"/>
        <end position="122"/>
    </location>
</feature>
<dbReference type="GeneID" id="64630271"/>
<comment type="caution">
    <text evidence="2">The sequence shown here is derived from an EMBL/GenBank/DDBJ whole genome shotgun (WGS) entry which is preliminary data.</text>
</comment>
<dbReference type="PANTHER" id="PTHR33606">
    <property type="entry name" value="PROTEIN YCII"/>
    <property type="match status" value="1"/>
</dbReference>
<reference evidence="2" key="1">
    <citation type="journal article" date="2020" name="New Phytol.">
        <title>Comparative genomics reveals dynamic genome evolution in host specialist ectomycorrhizal fungi.</title>
        <authorList>
            <person name="Lofgren L.A."/>
            <person name="Nguyen N.H."/>
            <person name="Vilgalys R."/>
            <person name="Ruytinx J."/>
            <person name="Liao H.L."/>
            <person name="Branco S."/>
            <person name="Kuo A."/>
            <person name="LaButti K."/>
            <person name="Lipzen A."/>
            <person name="Andreopoulos W."/>
            <person name="Pangilinan J."/>
            <person name="Riley R."/>
            <person name="Hundley H."/>
            <person name="Na H."/>
            <person name="Barry K."/>
            <person name="Grigoriev I.V."/>
            <person name="Stajich J.E."/>
            <person name="Kennedy P.G."/>
        </authorList>
    </citation>
    <scope>NUCLEOTIDE SEQUENCE</scope>
    <source>
        <strain evidence="2">MN1</strain>
    </source>
</reference>
<name>A0A9P7E6U2_9AGAM</name>
<gene>
    <name evidence="2" type="ORF">BJ212DRAFT_1370237</name>
</gene>
<dbReference type="Gene3D" id="3.30.70.1060">
    <property type="entry name" value="Dimeric alpha+beta barrel"/>
    <property type="match status" value="1"/>
</dbReference>
<organism evidence="2 3">
    <name type="scientific">Suillus subaureus</name>
    <dbReference type="NCBI Taxonomy" id="48587"/>
    <lineage>
        <taxon>Eukaryota</taxon>
        <taxon>Fungi</taxon>
        <taxon>Dikarya</taxon>
        <taxon>Basidiomycota</taxon>
        <taxon>Agaricomycotina</taxon>
        <taxon>Agaricomycetes</taxon>
        <taxon>Agaricomycetidae</taxon>
        <taxon>Boletales</taxon>
        <taxon>Suillineae</taxon>
        <taxon>Suillaceae</taxon>
        <taxon>Suillus</taxon>
    </lineage>
</organism>
<accession>A0A9P7E6U2</accession>
<dbReference type="Proteomes" id="UP000807769">
    <property type="component" value="Unassembled WGS sequence"/>
</dbReference>
<dbReference type="InterPro" id="IPR005545">
    <property type="entry name" value="YCII"/>
</dbReference>
<dbReference type="EMBL" id="JABBWG010000026">
    <property type="protein sequence ID" value="KAG1812518.1"/>
    <property type="molecule type" value="Genomic_DNA"/>
</dbReference>
<proteinExistence type="predicted"/>
<dbReference type="OrthoDB" id="5519740at2759"/>
<dbReference type="AlphaFoldDB" id="A0A9P7E6U2"/>
<dbReference type="PANTHER" id="PTHR33606:SF3">
    <property type="entry name" value="PROTEIN YCII"/>
    <property type="match status" value="1"/>
</dbReference>
<evidence type="ECO:0000259" key="1">
    <source>
        <dbReference type="Pfam" id="PF03795"/>
    </source>
</evidence>
<keyword evidence="3" id="KW-1185">Reference proteome</keyword>
<evidence type="ECO:0000313" key="2">
    <source>
        <dbReference type="EMBL" id="KAG1812518.1"/>
    </source>
</evidence>